<dbReference type="AlphaFoldDB" id="A0A0N4Z5S7"/>
<reference evidence="3" key="1">
    <citation type="submission" date="2017-02" db="UniProtKB">
        <authorList>
            <consortium name="WormBaseParasite"/>
        </authorList>
    </citation>
    <scope>IDENTIFICATION</scope>
</reference>
<name>A0A0N4Z5S7_PARTI</name>
<proteinExistence type="predicted"/>
<evidence type="ECO:0000313" key="3">
    <source>
        <dbReference type="WBParaSite" id="PTRK_0000247200.1"/>
    </source>
</evidence>
<dbReference type="Proteomes" id="UP000038045">
    <property type="component" value="Unplaced"/>
</dbReference>
<accession>A0A0N4Z5S7</accession>
<evidence type="ECO:0000313" key="2">
    <source>
        <dbReference type="Proteomes" id="UP000038045"/>
    </source>
</evidence>
<feature type="region of interest" description="Disordered" evidence="1">
    <location>
        <begin position="1"/>
        <end position="64"/>
    </location>
</feature>
<organism evidence="2 3">
    <name type="scientific">Parastrongyloides trichosuri</name>
    <name type="common">Possum-specific nematode worm</name>
    <dbReference type="NCBI Taxonomy" id="131310"/>
    <lineage>
        <taxon>Eukaryota</taxon>
        <taxon>Metazoa</taxon>
        <taxon>Ecdysozoa</taxon>
        <taxon>Nematoda</taxon>
        <taxon>Chromadorea</taxon>
        <taxon>Rhabditida</taxon>
        <taxon>Tylenchina</taxon>
        <taxon>Panagrolaimomorpha</taxon>
        <taxon>Strongyloidoidea</taxon>
        <taxon>Strongyloididae</taxon>
        <taxon>Parastrongyloides</taxon>
    </lineage>
</organism>
<keyword evidence="2" id="KW-1185">Reference proteome</keyword>
<sequence length="329" mass="38881">MIRGYSKSKGPNRKKSDKGSSNTAMQFLPDKSTRKTVLIPSPSVGLPNEQKPSRNKSRNRSMYKYVDPNNSWQSTFIYLAPKIEPPVEGSIVYTPLDVATFDELSVYAKEFLRKKEEQERREDMARTRKKFSLGDFFPSFRRKNKRLEKVENRLKINLTSTEIHPYYGLSVKEEMRTHPNFKYVIPKNFVDTPFNIKGRPFWAPDEDEEDTDESESLQLAMPPSLGTISFNPYRKKLEDYFFYDKLFQYEYVISNTLRSIVKIKGEKNIQPKKYNVLKQYQDKHVTFGSLPIKYYSFRRECPYKKYIKIPYTCTNCEKRLNNDEVKCIL</sequence>
<protein>
    <submittedName>
        <fullName evidence="3">Uncharacterized protein</fullName>
    </submittedName>
</protein>
<dbReference type="WBParaSite" id="PTRK_0000247200.1">
    <property type="protein sequence ID" value="PTRK_0000247200.1"/>
    <property type="gene ID" value="PTRK_0000247200"/>
</dbReference>
<evidence type="ECO:0000256" key="1">
    <source>
        <dbReference type="SAM" id="MobiDB-lite"/>
    </source>
</evidence>